<feature type="region of interest" description="Disordered" evidence="1">
    <location>
        <begin position="1"/>
        <end position="21"/>
    </location>
</feature>
<name>L7EZL2_STRT8</name>
<comment type="caution">
    <text evidence="2">The sequence shown here is derived from an EMBL/GenBank/DDBJ whole genome shotgun (WGS) entry which is preliminary data.</text>
</comment>
<feature type="non-terminal residue" evidence="2">
    <location>
        <position position="21"/>
    </location>
</feature>
<keyword evidence="3" id="KW-1185">Reference proteome</keyword>
<dbReference type="Proteomes" id="UP000010931">
    <property type="component" value="Unassembled WGS sequence"/>
</dbReference>
<proteinExistence type="predicted"/>
<dbReference type="AlphaFoldDB" id="L7EZL2"/>
<protein>
    <submittedName>
        <fullName evidence="2">Uncharacterized protein</fullName>
    </submittedName>
</protein>
<organism evidence="2 3">
    <name type="scientific">Streptomyces turgidiscabies (strain Car8)</name>
    <dbReference type="NCBI Taxonomy" id="698760"/>
    <lineage>
        <taxon>Bacteria</taxon>
        <taxon>Bacillati</taxon>
        <taxon>Actinomycetota</taxon>
        <taxon>Actinomycetes</taxon>
        <taxon>Kitasatosporales</taxon>
        <taxon>Streptomycetaceae</taxon>
        <taxon>Streptomyces</taxon>
    </lineage>
</organism>
<accession>L7EZL2</accession>
<feature type="compositionally biased region" description="Basic and acidic residues" evidence="1">
    <location>
        <begin position="8"/>
        <end position="21"/>
    </location>
</feature>
<reference evidence="2 3" key="1">
    <citation type="journal article" date="2011" name="Plasmid">
        <title>Streptomyces turgidiscabies Car8 contains a modular pathogenicity island that shares virulence genes with other actinobacterial plant pathogens.</title>
        <authorList>
            <person name="Huguet-Tapia J.C."/>
            <person name="Badger J.H."/>
            <person name="Loria R."/>
            <person name="Pettis G.S."/>
        </authorList>
    </citation>
    <scope>NUCLEOTIDE SEQUENCE [LARGE SCALE GENOMIC DNA]</scope>
    <source>
        <strain evidence="2 3">Car8</strain>
    </source>
</reference>
<evidence type="ECO:0000313" key="3">
    <source>
        <dbReference type="Proteomes" id="UP000010931"/>
    </source>
</evidence>
<sequence>MCRGQRGLQDRCEGSPERTGR</sequence>
<evidence type="ECO:0000256" key="1">
    <source>
        <dbReference type="SAM" id="MobiDB-lite"/>
    </source>
</evidence>
<gene>
    <name evidence="2" type="ORF">STRTUCAR8_03362</name>
</gene>
<evidence type="ECO:0000313" key="2">
    <source>
        <dbReference type="EMBL" id="ELP64878.1"/>
    </source>
</evidence>
<dbReference type="EMBL" id="AEJB01000421">
    <property type="protein sequence ID" value="ELP64878.1"/>
    <property type="molecule type" value="Genomic_DNA"/>
</dbReference>